<keyword evidence="3" id="KW-1185">Reference proteome</keyword>
<name>A0A6A6F7T9_9PEZI</name>
<dbReference type="Gene3D" id="1.20.58.1070">
    <property type="match status" value="1"/>
</dbReference>
<accession>A0A6A6F7T9</accession>
<dbReference type="InterPro" id="IPR035426">
    <property type="entry name" value="Gemin2/Brr1"/>
</dbReference>
<evidence type="ECO:0000256" key="1">
    <source>
        <dbReference type="SAM" id="MobiDB-lite"/>
    </source>
</evidence>
<feature type="compositionally biased region" description="Basic and acidic residues" evidence="1">
    <location>
        <begin position="88"/>
        <end position="105"/>
    </location>
</feature>
<dbReference type="EMBL" id="ML992686">
    <property type="protein sequence ID" value="KAF2209480.1"/>
    <property type="molecule type" value="Genomic_DNA"/>
</dbReference>
<evidence type="ECO:0000313" key="2">
    <source>
        <dbReference type="EMBL" id="KAF2209480.1"/>
    </source>
</evidence>
<reference evidence="2" key="1">
    <citation type="journal article" date="2020" name="Stud. Mycol.">
        <title>101 Dothideomycetes genomes: a test case for predicting lifestyles and emergence of pathogens.</title>
        <authorList>
            <person name="Haridas S."/>
            <person name="Albert R."/>
            <person name="Binder M."/>
            <person name="Bloem J."/>
            <person name="Labutti K."/>
            <person name="Salamov A."/>
            <person name="Andreopoulos B."/>
            <person name="Baker S."/>
            <person name="Barry K."/>
            <person name="Bills G."/>
            <person name="Bluhm B."/>
            <person name="Cannon C."/>
            <person name="Castanera R."/>
            <person name="Culley D."/>
            <person name="Daum C."/>
            <person name="Ezra D."/>
            <person name="Gonzalez J."/>
            <person name="Henrissat B."/>
            <person name="Kuo A."/>
            <person name="Liang C."/>
            <person name="Lipzen A."/>
            <person name="Lutzoni F."/>
            <person name="Magnuson J."/>
            <person name="Mondo S."/>
            <person name="Nolan M."/>
            <person name="Ohm R."/>
            <person name="Pangilinan J."/>
            <person name="Park H.-J."/>
            <person name="Ramirez L."/>
            <person name="Alfaro M."/>
            <person name="Sun H."/>
            <person name="Tritt A."/>
            <person name="Yoshinaga Y."/>
            <person name="Zwiers L.-H."/>
            <person name="Turgeon B."/>
            <person name="Goodwin S."/>
            <person name="Spatafora J."/>
            <person name="Crous P."/>
            <person name="Grigoriev I."/>
        </authorList>
    </citation>
    <scope>NUCLEOTIDE SEQUENCE</scope>
    <source>
        <strain evidence="2">SCOH1-5</strain>
    </source>
</reference>
<dbReference type="Pfam" id="PF04938">
    <property type="entry name" value="SIP1"/>
    <property type="match status" value="1"/>
</dbReference>
<feature type="compositionally biased region" description="Acidic residues" evidence="1">
    <location>
        <begin position="150"/>
        <end position="163"/>
    </location>
</feature>
<gene>
    <name evidence="2" type="ORF">CERZMDRAFT_100275</name>
</gene>
<proteinExistence type="predicted"/>
<protein>
    <submittedName>
        <fullName evidence="2">Uncharacterized protein</fullName>
    </submittedName>
</protein>
<feature type="region of interest" description="Disordered" evidence="1">
    <location>
        <begin position="379"/>
        <end position="424"/>
    </location>
</feature>
<evidence type="ECO:0000313" key="3">
    <source>
        <dbReference type="Proteomes" id="UP000799539"/>
    </source>
</evidence>
<feature type="region of interest" description="Disordered" evidence="1">
    <location>
        <begin position="1"/>
        <end position="164"/>
    </location>
</feature>
<sequence length="463" mass="50937">MPKRRRERDKPKCGPEATYDPNKRVLLSYGSDDEHVEAATTPVDAEPDMALDQSALANYQIAEYPEDEEEPGTTLGAEAELDTAPGPEEERSPVPAPREQRELDHAGGLVDNEERQRAAGKMPHATRSNRQRGAGKADTGQRVALGAAADEAEEDSNEEDYDSTTEAAMAYLESVRAERMGLPEVLAASRQVWDNHNDAEGEDDADNGYLVEDGTYIARSEPTAVATSDDSTDPQKAFTKALKDRFVLQRKHLHMKTTPAKLAELGDGYPTSLPAGNKGLRAEWHRILGSKSPMPAQLRAMNEDTIFNLLELLRNSYLLKGKNIKTVTSAWIWSLLGRLDDVGNMNNDQVYPLRELGKRVIFLQLHFFDPEAAAQLEALEQRDQSSAASSDGDLEDAANAGAGERRQSVTTSSQNVKTHHGKPTENTLATLDMILVVVGEVFGQRDLLDFRRSWTKVGEEAAT</sequence>
<dbReference type="GO" id="GO:0000387">
    <property type="term" value="P:spliceosomal snRNP assembly"/>
    <property type="evidence" value="ECO:0007669"/>
    <property type="project" value="InterPro"/>
</dbReference>
<dbReference type="OrthoDB" id="428895at2759"/>
<organism evidence="2 3">
    <name type="scientific">Cercospora zeae-maydis SCOH1-5</name>
    <dbReference type="NCBI Taxonomy" id="717836"/>
    <lineage>
        <taxon>Eukaryota</taxon>
        <taxon>Fungi</taxon>
        <taxon>Dikarya</taxon>
        <taxon>Ascomycota</taxon>
        <taxon>Pezizomycotina</taxon>
        <taxon>Dothideomycetes</taxon>
        <taxon>Dothideomycetidae</taxon>
        <taxon>Mycosphaerellales</taxon>
        <taxon>Mycosphaerellaceae</taxon>
        <taxon>Cercospora</taxon>
    </lineage>
</organism>
<dbReference type="AlphaFoldDB" id="A0A6A6F7T9"/>
<dbReference type="Proteomes" id="UP000799539">
    <property type="component" value="Unassembled WGS sequence"/>
</dbReference>